<sequence>MRFFLFFHQGRRILDENIPLTKTLSFSGEFRFIIGYWDWAEDILSMSKSVLEEGLIYDAVYASLFTYDRCTNAIQAFCEAWCPTTNTFSIGELTITLWDLHIFGGLPIIGDAYDESIPGTSELLNTSADRSLYLCKYLFHAYHHLFPKAGDKRVLRVHAWVKFWFKKASKYTMPPVRTEKKRTSRAKATHNPSEAIPKFGGWSNSMKVSFHVLKVPVEYEEEVYLATFLSCWLCAFVLPHEGPRVIRPETFRVACMLARGKRVCLAVPVLASVYHGLNRISNAPALDQVRTCFRVHYVYGWLASYFDTHFKNEIRSTTPLMISYSGESGARSLEKRSARKRIFLGDVSAWVCSTHQRIKEYSFFDGKNPLEAELARFRSIRTNYLVLRYQDHCIAEPYTPHRFSRQFGYFQAYGPDFLEMRNRSVTLAAGFQLWLQFEHGMSQAEAVFPTPPTIPAKFYSLQCKEWWGQVHGSYLENHVSDLIKICDLAVDDVITPSEPVTPVSKKKKVPDTEAKSLPQKKAKLAAPRAEVLIKDAEKELSPAKERQSSDERNWKHLRKPHIHAVLDDASSSNHFSSSSSSEGENADYDTVAGLIAKTGPSHCKEVPTYEIPKSPHAKPAASVFHAEDYFFTLFK</sequence>
<dbReference type="PANTHER" id="PTHR36607">
    <property type="entry name" value="1,2-DIHYDROXY-3-KETO-5-METHYLTHIOPENTENE DIOXYGENASE 4"/>
    <property type="match status" value="1"/>
</dbReference>
<feature type="compositionally biased region" description="Basic and acidic residues" evidence="1">
    <location>
        <begin position="535"/>
        <end position="554"/>
    </location>
</feature>
<dbReference type="PANTHER" id="PTHR36607:SF20">
    <property type="entry name" value="AMINOTRANSFERASE-LIKE PLANT MOBILE DOMAIN-CONTAINING PROTEIN"/>
    <property type="match status" value="1"/>
</dbReference>
<dbReference type="InterPro" id="IPR019557">
    <property type="entry name" value="AminoTfrase-like_pln_mobile"/>
</dbReference>
<protein>
    <recommendedName>
        <fullName evidence="2">Aminotransferase-like plant mobile domain-containing protein</fullName>
    </recommendedName>
</protein>
<reference evidence="3" key="1">
    <citation type="submission" date="2022-07" db="EMBL/GenBank/DDBJ databases">
        <authorList>
            <person name="Macas J."/>
            <person name="Novak P."/>
            <person name="Neumann P."/>
        </authorList>
    </citation>
    <scope>NUCLEOTIDE SEQUENCE</scope>
</reference>
<dbReference type="EMBL" id="CAMAPE010000011">
    <property type="protein sequence ID" value="CAH9079721.1"/>
    <property type="molecule type" value="Genomic_DNA"/>
</dbReference>
<dbReference type="OrthoDB" id="1642709at2759"/>
<gene>
    <name evidence="3" type="ORF">CEURO_LOCUS7204</name>
</gene>
<keyword evidence="4" id="KW-1185">Reference proteome</keyword>
<dbReference type="Pfam" id="PF10536">
    <property type="entry name" value="PMD"/>
    <property type="match status" value="1"/>
</dbReference>
<proteinExistence type="predicted"/>
<accession>A0A9P1E5G2</accession>
<evidence type="ECO:0000259" key="2">
    <source>
        <dbReference type="Pfam" id="PF10536"/>
    </source>
</evidence>
<organism evidence="3 4">
    <name type="scientific">Cuscuta europaea</name>
    <name type="common">European dodder</name>
    <dbReference type="NCBI Taxonomy" id="41803"/>
    <lineage>
        <taxon>Eukaryota</taxon>
        <taxon>Viridiplantae</taxon>
        <taxon>Streptophyta</taxon>
        <taxon>Embryophyta</taxon>
        <taxon>Tracheophyta</taxon>
        <taxon>Spermatophyta</taxon>
        <taxon>Magnoliopsida</taxon>
        <taxon>eudicotyledons</taxon>
        <taxon>Gunneridae</taxon>
        <taxon>Pentapetalae</taxon>
        <taxon>asterids</taxon>
        <taxon>lamiids</taxon>
        <taxon>Solanales</taxon>
        <taxon>Convolvulaceae</taxon>
        <taxon>Cuscuteae</taxon>
        <taxon>Cuscuta</taxon>
        <taxon>Cuscuta subgen. Cuscuta</taxon>
    </lineage>
</organism>
<evidence type="ECO:0000256" key="1">
    <source>
        <dbReference type="SAM" id="MobiDB-lite"/>
    </source>
</evidence>
<comment type="caution">
    <text evidence="3">The sequence shown here is derived from an EMBL/GenBank/DDBJ whole genome shotgun (WGS) entry which is preliminary data.</text>
</comment>
<evidence type="ECO:0000313" key="3">
    <source>
        <dbReference type="EMBL" id="CAH9079721.1"/>
    </source>
</evidence>
<dbReference type="Proteomes" id="UP001152484">
    <property type="component" value="Unassembled WGS sequence"/>
</dbReference>
<feature type="domain" description="Aminotransferase-like plant mobile" evidence="2">
    <location>
        <begin position="56"/>
        <end position="417"/>
    </location>
</feature>
<feature type="region of interest" description="Disordered" evidence="1">
    <location>
        <begin position="497"/>
        <end position="521"/>
    </location>
</feature>
<name>A0A9P1E5G2_CUSEU</name>
<feature type="region of interest" description="Disordered" evidence="1">
    <location>
        <begin position="535"/>
        <end position="556"/>
    </location>
</feature>
<evidence type="ECO:0000313" key="4">
    <source>
        <dbReference type="Proteomes" id="UP001152484"/>
    </source>
</evidence>
<dbReference type="AlphaFoldDB" id="A0A9P1E5G2"/>